<evidence type="ECO:0000313" key="2">
    <source>
        <dbReference type="EMBL" id="CAA9569043.1"/>
    </source>
</evidence>
<organism evidence="2">
    <name type="scientific">uncultured Thermomicrobiales bacterium</name>
    <dbReference type="NCBI Taxonomy" id="1645740"/>
    <lineage>
        <taxon>Bacteria</taxon>
        <taxon>Pseudomonadati</taxon>
        <taxon>Thermomicrobiota</taxon>
        <taxon>Thermomicrobia</taxon>
        <taxon>Thermomicrobiales</taxon>
        <taxon>environmental samples</taxon>
    </lineage>
</organism>
<dbReference type="AlphaFoldDB" id="A0A6J4V7Y8"/>
<keyword evidence="1" id="KW-1133">Transmembrane helix</keyword>
<dbReference type="EMBL" id="CADCWJ010000500">
    <property type="protein sequence ID" value="CAA9569043.1"/>
    <property type="molecule type" value="Genomic_DNA"/>
</dbReference>
<protein>
    <submittedName>
        <fullName evidence="2">Uncharacterized protein</fullName>
    </submittedName>
</protein>
<feature type="transmembrane region" description="Helical" evidence="1">
    <location>
        <begin position="72"/>
        <end position="89"/>
    </location>
</feature>
<keyword evidence="1" id="KW-0812">Transmembrane</keyword>
<gene>
    <name evidence="2" type="ORF">AVDCRST_MAG87-2230</name>
</gene>
<reference evidence="2" key="1">
    <citation type="submission" date="2020-02" db="EMBL/GenBank/DDBJ databases">
        <authorList>
            <person name="Meier V. D."/>
        </authorList>
    </citation>
    <scope>NUCLEOTIDE SEQUENCE</scope>
    <source>
        <strain evidence="2">AVDCRST_MAG87</strain>
    </source>
</reference>
<name>A0A6J4V7Y8_9BACT</name>
<evidence type="ECO:0000256" key="1">
    <source>
        <dbReference type="SAM" id="Phobius"/>
    </source>
</evidence>
<feature type="transmembrane region" description="Helical" evidence="1">
    <location>
        <begin position="49"/>
        <end position="66"/>
    </location>
</feature>
<keyword evidence="1" id="KW-0472">Membrane</keyword>
<sequence>MTQYDDDDDRRARIRQSRQVLAGDMIRPSPDPWMNGGGAVRLSSLQRNYLVSLVLLLVVGLILAYIMGLGVASIVLFVVALGLIASWLVF</sequence>
<proteinExistence type="predicted"/>
<accession>A0A6J4V7Y8</accession>